<dbReference type="GO" id="GO:0015276">
    <property type="term" value="F:ligand-gated monoatomic ion channel activity"/>
    <property type="evidence" value="ECO:0007669"/>
    <property type="project" value="InterPro"/>
</dbReference>
<feature type="domain" description="Ionotropic glutamate receptor L-glutamate and glycine-binding" evidence="16">
    <location>
        <begin position="232"/>
        <end position="287"/>
    </location>
</feature>
<dbReference type="AlphaFoldDB" id="A0A9J6BC67"/>
<evidence type="ECO:0000256" key="1">
    <source>
        <dbReference type="ARBA" id="ARBA00004651"/>
    </source>
</evidence>
<gene>
    <name evidence="17" type="ORF">PVAND_015149</name>
</gene>
<sequence length="550" mass="64025">MFRVLNVILLVFNSKFLVINGIKFEEITRVTFALLKNLNPAVTLDISTCWSDVQKLQFIKLSNRLSMYVRFIDLTYKNDSDHHNNALIVDFNCNSIKVSMNRHIIIAINELKNGFDVPSSFLHPSKNFYYFKADDENNGKIKIMKAYQLSKSKNKIFETFAIHEKFNKTFTKFNPKTSIISQRKNFNGFKLKASMVITNNHSLTHFDDKSHKHIDTITKVNFHLTNRLIEWLNASINYSVVDSWGYFDNKTNKWNGMIGELIDNKADIGASPLFLTSDRIDVIDYLICTSQTRSKFVFRSPKLSFTENVFLLPFDKFVWICLLMLPFIAAIVLYFSMFIEWKMEEKRNDEHKPTLMSTFLLLYCALTQQGSAMIPKAFSSRLIVVISFTAFLFLYSSYSANIVALLQSPSNKIKSLSDLLISKMDFGVDDTIFNHFYFSHADEPIRREIYQTKIKDKNGKEKFFDLTKGIEKMRQGLFAFHMEVGVGYKIVSETFQEDEKCGLQEIQYLQVVDPYYAIQKDSKYKEFIKVGLMRLKEIGIQVRNGRFMDN</sequence>
<keyword evidence="7" id="KW-0406">Ion transport</keyword>
<reference evidence="17" key="1">
    <citation type="submission" date="2021-03" db="EMBL/GenBank/DDBJ databases">
        <title>Chromosome level genome of the anhydrobiotic midge Polypedilum vanderplanki.</title>
        <authorList>
            <person name="Yoshida Y."/>
            <person name="Kikawada T."/>
            <person name="Gusev O."/>
        </authorList>
    </citation>
    <scope>NUCLEOTIDE SEQUENCE</scope>
    <source>
        <strain evidence="17">NIAS01</strain>
        <tissue evidence="17">Whole body or cell culture</tissue>
    </source>
</reference>
<dbReference type="Gene3D" id="1.10.287.70">
    <property type="match status" value="1"/>
</dbReference>
<evidence type="ECO:0000259" key="15">
    <source>
        <dbReference type="Pfam" id="PF00060"/>
    </source>
</evidence>
<evidence type="ECO:0000256" key="7">
    <source>
        <dbReference type="ARBA" id="ARBA00023065"/>
    </source>
</evidence>
<evidence type="ECO:0000313" key="18">
    <source>
        <dbReference type="Proteomes" id="UP001107558"/>
    </source>
</evidence>
<dbReference type="SUPFAM" id="SSF53850">
    <property type="entry name" value="Periplasmic binding protein-like II"/>
    <property type="match status" value="1"/>
</dbReference>
<comment type="similarity">
    <text evidence="2">Belongs to the glutamate-gated ion channel (TC 1.A.10.1) family.</text>
</comment>
<dbReference type="PANTHER" id="PTHR42643">
    <property type="entry name" value="IONOTROPIC RECEPTOR 20A-RELATED"/>
    <property type="match status" value="1"/>
</dbReference>
<proteinExistence type="inferred from homology"/>
<comment type="caution">
    <text evidence="17">The sequence shown here is derived from an EMBL/GenBank/DDBJ whole genome shotgun (WGS) entry which is preliminary data.</text>
</comment>
<evidence type="ECO:0000259" key="16">
    <source>
        <dbReference type="Pfam" id="PF10613"/>
    </source>
</evidence>
<dbReference type="OrthoDB" id="6117597at2759"/>
<protein>
    <submittedName>
        <fullName evidence="17">Uncharacterized protein</fullName>
    </submittedName>
</protein>
<keyword evidence="6 13" id="KW-1133">Transmembrane helix</keyword>
<evidence type="ECO:0000256" key="4">
    <source>
        <dbReference type="ARBA" id="ARBA00022475"/>
    </source>
</evidence>
<feature type="transmembrane region" description="Helical" evidence="13">
    <location>
        <begin position="317"/>
        <end position="341"/>
    </location>
</feature>
<keyword evidence="8 13" id="KW-0472">Membrane</keyword>
<dbReference type="GO" id="GO:0050906">
    <property type="term" value="P:detection of stimulus involved in sensory perception"/>
    <property type="evidence" value="ECO:0007669"/>
    <property type="project" value="UniProtKB-ARBA"/>
</dbReference>
<feature type="transmembrane region" description="Helical" evidence="13">
    <location>
        <begin position="382"/>
        <end position="406"/>
    </location>
</feature>
<evidence type="ECO:0000256" key="9">
    <source>
        <dbReference type="ARBA" id="ARBA00023170"/>
    </source>
</evidence>
<keyword evidence="4" id="KW-1003">Cell membrane</keyword>
<evidence type="ECO:0000256" key="8">
    <source>
        <dbReference type="ARBA" id="ARBA00023136"/>
    </source>
</evidence>
<keyword evidence="11" id="KW-1071">Ligand-gated ion channel</keyword>
<keyword evidence="10" id="KW-0325">Glycoprotein</keyword>
<evidence type="ECO:0000313" key="17">
    <source>
        <dbReference type="EMBL" id="KAG5667152.1"/>
    </source>
</evidence>
<keyword evidence="9" id="KW-0675">Receptor</keyword>
<keyword evidence="3" id="KW-0813">Transport</keyword>
<evidence type="ECO:0000256" key="10">
    <source>
        <dbReference type="ARBA" id="ARBA00023180"/>
    </source>
</evidence>
<organism evidence="17 18">
    <name type="scientific">Polypedilum vanderplanki</name>
    <name type="common">Sleeping chironomid midge</name>
    <dbReference type="NCBI Taxonomy" id="319348"/>
    <lineage>
        <taxon>Eukaryota</taxon>
        <taxon>Metazoa</taxon>
        <taxon>Ecdysozoa</taxon>
        <taxon>Arthropoda</taxon>
        <taxon>Hexapoda</taxon>
        <taxon>Insecta</taxon>
        <taxon>Pterygota</taxon>
        <taxon>Neoptera</taxon>
        <taxon>Endopterygota</taxon>
        <taxon>Diptera</taxon>
        <taxon>Nematocera</taxon>
        <taxon>Chironomoidea</taxon>
        <taxon>Chironomidae</taxon>
        <taxon>Chironominae</taxon>
        <taxon>Polypedilum</taxon>
        <taxon>Polypedilum</taxon>
    </lineage>
</organism>
<dbReference type="InterPro" id="IPR001320">
    <property type="entry name" value="Iontro_rcpt_C"/>
</dbReference>
<name>A0A9J6BC67_POLVA</name>
<keyword evidence="5 13" id="KW-0812">Transmembrane</keyword>
<keyword evidence="12" id="KW-0407">Ion channel</keyword>
<evidence type="ECO:0000256" key="11">
    <source>
        <dbReference type="ARBA" id="ARBA00023286"/>
    </source>
</evidence>
<evidence type="ECO:0000256" key="3">
    <source>
        <dbReference type="ARBA" id="ARBA00022448"/>
    </source>
</evidence>
<keyword evidence="14" id="KW-0732">Signal</keyword>
<feature type="signal peptide" evidence="14">
    <location>
        <begin position="1"/>
        <end position="21"/>
    </location>
</feature>
<dbReference type="Pfam" id="PF00060">
    <property type="entry name" value="Lig_chan"/>
    <property type="match status" value="1"/>
</dbReference>
<evidence type="ECO:0000256" key="5">
    <source>
        <dbReference type="ARBA" id="ARBA00022692"/>
    </source>
</evidence>
<evidence type="ECO:0000256" key="2">
    <source>
        <dbReference type="ARBA" id="ARBA00008685"/>
    </source>
</evidence>
<dbReference type="InterPro" id="IPR052192">
    <property type="entry name" value="Insect_Ionotropic_Sensory_Rcpt"/>
</dbReference>
<feature type="domain" description="Ionotropic glutamate receptor C-terminal" evidence="15">
    <location>
        <begin position="318"/>
        <end position="454"/>
    </location>
</feature>
<keyword evidence="18" id="KW-1185">Reference proteome</keyword>
<dbReference type="Proteomes" id="UP001107558">
    <property type="component" value="Chromosome 4"/>
</dbReference>
<evidence type="ECO:0000256" key="6">
    <source>
        <dbReference type="ARBA" id="ARBA00022989"/>
    </source>
</evidence>
<evidence type="ECO:0000256" key="13">
    <source>
        <dbReference type="SAM" id="Phobius"/>
    </source>
</evidence>
<dbReference type="GO" id="GO:0005886">
    <property type="term" value="C:plasma membrane"/>
    <property type="evidence" value="ECO:0007669"/>
    <property type="project" value="UniProtKB-SubCell"/>
</dbReference>
<feature type="chain" id="PRO_5039949644" evidence="14">
    <location>
        <begin position="22"/>
        <end position="550"/>
    </location>
</feature>
<evidence type="ECO:0000256" key="14">
    <source>
        <dbReference type="SAM" id="SignalP"/>
    </source>
</evidence>
<dbReference type="Pfam" id="PF10613">
    <property type="entry name" value="Lig_chan-Glu_bd"/>
    <property type="match status" value="1"/>
</dbReference>
<comment type="subcellular location">
    <subcellularLocation>
        <location evidence="1">Cell membrane</location>
        <topology evidence="1">Multi-pass membrane protein</topology>
    </subcellularLocation>
</comment>
<dbReference type="PANTHER" id="PTHR42643:SF33">
    <property type="entry name" value="GLUTAMATE RECEPTOR 2-LIKE PROTEIN"/>
    <property type="match status" value="1"/>
</dbReference>
<dbReference type="Gene3D" id="3.40.190.10">
    <property type="entry name" value="Periplasmic binding protein-like II"/>
    <property type="match status" value="1"/>
</dbReference>
<evidence type="ECO:0000256" key="12">
    <source>
        <dbReference type="ARBA" id="ARBA00023303"/>
    </source>
</evidence>
<dbReference type="EMBL" id="JADBJN010000004">
    <property type="protein sequence ID" value="KAG5667152.1"/>
    <property type="molecule type" value="Genomic_DNA"/>
</dbReference>
<accession>A0A9J6BC67</accession>
<dbReference type="InterPro" id="IPR019594">
    <property type="entry name" value="Glu/Gly-bd"/>
</dbReference>